<dbReference type="Gene3D" id="3.60.21.10">
    <property type="match status" value="1"/>
</dbReference>
<feature type="compositionally biased region" description="Polar residues" evidence="11">
    <location>
        <begin position="18"/>
        <end position="36"/>
    </location>
</feature>
<comment type="caution">
    <text evidence="13">The sequence shown here is derived from an EMBL/GenBank/DDBJ whole genome shotgun (WGS) entry which is preliminary data.</text>
</comment>
<dbReference type="EMBL" id="ADBJ01000042">
    <property type="protein sequence ID" value="EFA77677.1"/>
    <property type="molecule type" value="Genomic_DNA"/>
</dbReference>
<sequence length="556" mass="63417">MPIQNVVEFPQRKKEANSDISLKSPESTNTTASNGSGAHHQEKTDPNFVDPSTLSAEERLKKSDEYKAKANKLFGDQKFDLAVDEYSKAIEYHPTAILYSNRSFSYFKKELFVSALDDAKKATELDPMYVKGYYRLGSANMALGHYQDAKINFQTVVKKFPNDNEGRQKLKTVSALIQRKAFEDAIQFSAESAFKNLDYESMAVDESYKGPHFIGEDITLEFVKDMIEYMKSQKSIHKKYILKILKKSFDLFTKLPSLVDIDHETTQNITVCGDTHGQFYDLLHIFELNGLPSKEKPYLFNGDFVDRGSFSLEVIVTLLAFKLLYPDHMHLTRGNHESIEMNRFYGFHGEVVAKYSEMVYDLFAELFSWFPLAFVLDNSYLVVHGGLFDRDGVTLDDIRKINRASPDSNDNALLQCLLWSDPQQNPGILPSSRGVGVYFGPDVTRKFLKENNLCGVIRSHEVKENGYQIDDEGSIITIFSAPNYCDQSGNLGAYINFGKDTLKFTTFSEVPHPDIGPIVPHGYYLLPRGSFQELEYEDNYIGLHFLTFHFIKCKWT</sequence>
<dbReference type="InterPro" id="IPR013235">
    <property type="entry name" value="PPP_dom"/>
</dbReference>
<evidence type="ECO:0000313" key="14">
    <source>
        <dbReference type="Proteomes" id="UP000001396"/>
    </source>
</evidence>
<dbReference type="PROSITE" id="PS50005">
    <property type="entry name" value="TPR"/>
    <property type="match status" value="1"/>
</dbReference>
<gene>
    <name evidence="13" type="ORF">PPL_12286</name>
</gene>
<proteinExistence type="inferred from homology"/>
<dbReference type="RefSeq" id="XP_020429805.1">
    <property type="nucleotide sequence ID" value="XM_020583024.1"/>
</dbReference>
<dbReference type="CDD" id="cd07417">
    <property type="entry name" value="MPP_PP5_C"/>
    <property type="match status" value="1"/>
</dbReference>
<protein>
    <recommendedName>
        <fullName evidence="3">protein-serine/threonine phosphatase</fullName>
        <ecNumber evidence="3">3.1.3.16</ecNumber>
    </recommendedName>
</protein>
<dbReference type="InterPro" id="IPR051134">
    <property type="entry name" value="PPP_phosphatase"/>
</dbReference>
<dbReference type="GO" id="GO:0046872">
    <property type="term" value="F:metal ion binding"/>
    <property type="evidence" value="ECO:0007669"/>
    <property type="project" value="UniProtKB-KW"/>
</dbReference>
<evidence type="ECO:0000256" key="3">
    <source>
        <dbReference type="ARBA" id="ARBA00013081"/>
    </source>
</evidence>
<dbReference type="InterPro" id="IPR029052">
    <property type="entry name" value="Metallo-depent_PP-like"/>
</dbReference>
<feature type="active site" description="Proton donor/acceptor" evidence="9">
    <location>
        <position position="336"/>
    </location>
</feature>
<dbReference type="InterPro" id="IPR011990">
    <property type="entry name" value="TPR-like_helical_dom_sf"/>
</dbReference>
<evidence type="ECO:0000256" key="4">
    <source>
        <dbReference type="ARBA" id="ARBA00022723"/>
    </source>
</evidence>
<accession>D3BM76</accession>
<feature type="domain" description="Serine/threonine specific protein phosphatases" evidence="12">
    <location>
        <begin position="236"/>
        <end position="513"/>
    </location>
</feature>
<dbReference type="SMART" id="SM00156">
    <property type="entry name" value="PP2Ac"/>
    <property type="match status" value="1"/>
</dbReference>
<feature type="region of interest" description="Disordered" evidence="11">
    <location>
        <begin position="1"/>
        <end position="51"/>
    </location>
</feature>
<evidence type="ECO:0000313" key="13">
    <source>
        <dbReference type="EMBL" id="EFA77677.1"/>
    </source>
</evidence>
<dbReference type="Pfam" id="PF00149">
    <property type="entry name" value="Metallophos"/>
    <property type="match status" value="1"/>
</dbReference>
<comment type="similarity">
    <text evidence="2">Belongs to the PPP phosphatase family. PP-5 (PP-T) subfamily.</text>
</comment>
<evidence type="ECO:0000256" key="10">
    <source>
        <dbReference type="PROSITE-ProRule" id="PRU00339"/>
    </source>
</evidence>
<evidence type="ECO:0000259" key="12">
    <source>
        <dbReference type="SMART" id="SM00156"/>
    </source>
</evidence>
<reference evidence="13 14" key="1">
    <citation type="journal article" date="2011" name="Genome Res.">
        <title>Phylogeny-wide analysis of social amoeba genomes highlights ancient origins for complex intercellular communication.</title>
        <authorList>
            <person name="Heidel A.J."/>
            <person name="Lawal H.M."/>
            <person name="Felder M."/>
            <person name="Schilde C."/>
            <person name="Helps N.R."/>
            <person name="Tunggal B."/>
            <person name="Rivero F."/>
            <person name="John U."/>
            <person name="Schleicher M."/>
            <person name="Eichinger L."/>
            <person name="Platzer M."/>
            <person name="Noegel A.A."/>
            <person name="Schaap P."/>
            <person name="Gloeckner G."/>
        </authorList>
    </citation>
    <scope>NUCLEOTIDE SEQUENCE [LARGE SCALE GENOMIC DNA]</scope>
    <source>
        <strain evidence="14">ATCC 26659 / Pp 5 / PN500</strain>
    </source>
</reference>
<dbReference type="InterPro" id="IPR006186">
    <property type="entry name" value="Ser/Thr-sp_prot-phosphatase"/>
</dbReference>
<dbReference type="InterPro" id="IPR019734">
    <property type="entry name" value="TPR_rpt"/>
</dbReference>
<evidence type="ECO:0000256" key="7">
    <source>
        <dbReference type="ARBA" id="ARBA00022803"/>
    </source>
</evidence>
<comment type="cofactor">
    <cofactor evidence="1">
        <name>Mn(2+)</name>
        <dbReference type="ChEBI" id="CHEBI:29035"/>
    </cofactor>
</comment>
<evidence type="ECO:0000256" key="6">
    <source>
        <dbReference type="ARBA" id="ARBA00022801"/>
    </source>
</evidence>
<dbReference type="Pfam" id="PF08321">
    <property type="entry name" value="PPP5"/>
    <property type="match status" value="1"/>
</dbReference>
<feature type="repeat" description="TPR" evidence="10">
    <location>
        <begin position="130"/>
        <end position="163"/>
    </location>
</feature>
<dbReference type="SUPFAM" id="SSF56300">
    <property type="entry name" value="Metallo-dependent phosphatases"/>
    <property type="match status" value="1"/>
</dbReference>
<keyword evidence="8" id="KW-0464">Manganese</keyword>
<dbReference type="STRING" id="670386.D3BM76"/>
<dbReference type="Gene3D" id="1.25.40.10">
    <property type="entry name" value="Tetratricopeptide repeat domain"/>
    <property type="match status" value="1"/>
</dbReference>
<dbReference type="InParanoid" id="D3BM76"/>
<dbReference type="PRINTS" id="PR00114">
    <property type="entry name" value="STPHPHTASE"/>
</dbReference>
<dbReference type="GO" id="GO:0004722">
    <property type="term" value="F:protein serine/threonine phosphatase activity"/>
    <property type="evidence" value="ECO:0007669"/>
    <property type="project" value="UniProtKB-EC"/>
</dbReference>
<keyword evidence="5" id="KW-0677">Repeat</keyword>
<evidence type="ECO:0000256" key="2">
    <source>
        <dbReference type="ARBA" id="ARBA00008786"/>
    </source>
</evidence>
<dbReference type="FunCoup" id="D3BM76">
    <property type="interactions" value="1236"/>
</dbReference>
<evidence type="ECO:0000256" key="8">
    <source>
        <dbReference type="ARBA" id="ARBA00023211"/>
    </source>
</evidence>
<keyword evidence="14" id="KW-1185">Reference proteome</keyword>
<organism evidence="13 14">
    <name type="scientific">Heterostelium pallidum (strain ATCC 26659 / Pp 5 / PN500)</name>
    <name type="common">Cellular slime mold</name>
    <name type="synonym">Polysphondylium pallidum</name>
    <dbReference type="NCBI Taxonomy" id="670386"/>
    <lineage>
        <taxon>Eukaryota</taxon>
        <taxon>Amoebozoa</taxon>
        <taxon>Evosea</taxon>
        <taxon>Eumycetozoa</taxon>
        <taxon>Dictyostelia</taxon>
        <taxon>Acytosteliales</taxon>
        <taxon>Acytosteliaceae</taxon>
        <taxon>Heterostelium</taxon>
    </lineage>
</organism>
<evidence type="ECO:0000256" key="1">
    <source>
        <dbReference type="ARBA" id="ARBA00001936"/>
    </source>
</evidence>
<dbReference type="GeneID" id="31367753"/>
<keyword evidence="6" id="KW-0378">Hydrolase</keyword>
<dbReference type="AlphaFoldDB" id="D3BM76"/>
<dbReference type="PIRSF" id="PIRSF033096">
    <property type="entry name" value="PPPtase_5"/>
    <property type="match status" value="1"/>
</dbReference>
<dbReference type="PANTHER" id="PTHR45668">
    <property type="entry name" value="SERINE/THREONINE-PROTEIN PHOSPHATASE 5-RELATED"/>
    <property type="match status" value="1"/>
</dbReference>
<evidence type="ECO:0000256" key="11">
    <source>
        <dbReference type="SAM" id="MobiDB-lite"/>
    </source>
</evidence>
<dbReference type="SUPFAM" id="SSF48452">
    <property type="entry name" value="TPR-like"/>
    <property type="match status" value="1"/>
</dbReference>
<dbReference type="InterPro" id="IPR041753">
    <property type="entry name" value="PP5_C"/>
</dbReference>
<dbReference type="SMART" id="SM00028">
    <property type="entry name" value="TPR"/>
    <property type="match status" value="3"/>
</dbReference>
<name>D3BM76_HETP5</name>
<dbReference type="OMA" id="CERIMHQ"/>
<keyword evidence="4" id="KW-0479">Metal-binding</keyword>
<keyword evidence="7 10" id="KW-0802">TPR repeat</keyword>
<dbReference type="Proteomes" id="UP000001396">
    <property type="component" value="Unassembled WGS sequence"/>
</dbReference>
<dbReference type="PANTHER" id="PTHR45668:SF5">
    <property type="entry name" value="SERINE_THREONINE-PROTEIN PHOSPHATASE 5"/>
    <property type="match status" value="1"/>
</dbReference>
<evidence type="ECO:0000256" key="9">
    <source>
        <dbReference type="PIRSR" id="PIRSR033096-1"/>
    </source>
</evidence>
<dbReference type="EC" id="3.1.3.16" evidence="3"/>
<dbReference type="InterPro" id="IPR004843">
    <property type="entry name" value="Calcineurin-like_PHP"/>
</dbReference>
<evidence type="ECO:0000256" key="5">
    <source>
        <dbReference type="ARBA" id="ARBA00022737"/>
    </source>
</evidence>